<evidence type="ECO:0000313" key="3">
    <source>
        <dbReference type="EMBL" id="EWM26530.1"/>
    </source>
</evidence>
<proteinExistence type="predicted"/>
<evidence type="ECO:0000256" key="1">
    <source>
        <dbReference type="SAM" id="SignalP"/>
    </source>
</evidence>
<protein>
    <submittedName>
        <fullName evidence="3">Thioredoxin family protein</fullName>
    </submittedName>
</protein>
<dbReference type="OrthoDB" id="422574at2759"/>
<dbReference type="SUPFAM" id="SSF52833">
    <property type="entry name" value="Thioredoxin-like"/>
    <property type="match status" value="2"/>
</dbReference>
<dbReference type="SFLD" id="SFLDG01202">
    <property type="entry name" value="SUF2.2"/>
    <property type="match status" value="1"/>
</dbReference>
<comment type="caution">
    <text evidence="3">The sequence shown here is derived from an EMBL/GenBank/DDBJ whole genome shotgun (WGS) entry which is preliminary data.</text>
</comment>
<gene>
    <name evidence="3" type="ORF">Naga_100141g14</name>
</gene>
<sequence>MRHFLAITAPIVLLVQMTMAFRPTARSRVQMLWGSQTKKPVTIGGPINEPKPFSVRPDKFLDVATASAVSLLRGGSGAFVQGYKVELVGTEEVDAGDYTFVSVGGKRSKETCAAFVGRPKQPIILYEFQGCPFCAKVREAVSILDLDVLFYPCPKDGKKFRPAAVARGGKSQFPYMVDPNTKVEMYESGDIIQYLVDNYGTGETPAGLGAGYANVVKIGLALAPRIGKGSKVVAGGSNIPQKPLIYWGYEASPFCRLVKEKLNELELPHVQKSCARGSSKRRELQARAGKFLVPFIEDPNTGVSMFESAEIMEYLTKTYAV</sequence>
<dbReference type="AlphaFoldDB" id="W7THR9"/>
<dbReference type="PANTHER" id="PTHR45288:SF1">
    <property type="entry name" value="THIOREDOXIN FAMILY PROTEIN"/>
    <property type="match status" value="1"/>
</dbReference>
<dbReference type="SFLD" id="SFLDS00019">
    <property type="entry name" value="Glutathione_Transferase_(cytos"/>
    <property type="match status" value="1"/>
</dbReference>
<dbReference type="InterPro" id="IPR004045">
    <property type="entry name" value="Glutathione_S-Trfase_N"/>
</dbReference>
<organism evidence="3 4">
    <name type="scientific">Nannochloropsis gaditana</name>
    <dbReference type="NCBI Taxonomy" id="72520"/>
    <lineage>
        <taxon>Eukaryota</taxon>
        <taxon>Sar</taxon>
        <taxon>Stramenopiles</taxon>
        <taxon>Ochrophyta</taxon>
        <taxon>Eustigmatophyceae</taxon>
        <taxon>Eustigmatales</taxon>
        <taxon>Monodopsidaceae</taxon>
        <taxon>Nannochloropsis</taxon>
    </lineage>
</organism>
<dbReference type="GO" id="GO:0009507">
    <property type="term" value="C:chloroplast"/>
    <property type="evidence" value="ECO:0007669"/>
    <property type="project" value="TreeGrafter"/>
</dbReference>
<name>W7THR9_9STRA</name>
<accession>W7THR9</accession>
<keyword evidence="1" id="KW-0732">Signal</keyword>
<feature type="domain" description="GST N-terminal" evidence="2">
    <location>
        <begin position="125"/>
        <end position="200"/>
    </location>
</feature>
<feature type="chain" id="PRO_5004903574" evidence="1">
    <location>
        <begin position="21"/>
        <end position="321"/>
    </location>
</feature>
<dbReference type="Gene3D" id="3.40.30.10">
    <property type="entry name" value="Glutaredoxin"/>
    <property type="match status" value="2"/>
</dbReference>
<keyword evidence="4" id="KW-1185">Reference proteome</keyword>
<dbReference type="PROSITE" id="PS51354">
    <property type="entry name" value="GLUTAREDOXIN_2"/>
    <property type="match status" value="1"/>
</dbReference>
<evidence type="ECO:0000313" key="4">
    <source>
        <dbReference type="Proteomes" id="UP000019335"/>
    </source>
</evidence>
<dbReference type="InterPro" id="IPR036249">
    <property type="entry name" value="Thioredoxin-like_sf"/>
</dbReference>
<feature type="signal peptide" evidence="1">
    <location>
        <begin position="1"/>
        <end position="20"/>
    </location>
</feature>
<dbReference type="Pfam" id="PF13417">
    <property type="entry name" value="GST_N_3"/>
    <property type="match status" value="2"/>
</dbReference>
<dbReference type="SFLD" id="SFLDG01181">
    <property type="entry name" value="SUF2"/>
    <property type="match status" value="1"/>
</dbReference>
<evidence type="ECO:0000259" key="2">
    <source>
        <dbReference type="Pfam" id="PF13417"/>
    </source>
</evidence>
<reference evidence="3 4" key="1">
    <citation type="journal article" date="2014" name="Mol. Plant">
        <title>Chromosome Scale Genome Assembly and Transcriptome Profiling of Nannochloropsis gaditana in Nitrogen Depletion.</title>
        <authorList>
            <person name="Corteggiani Carpinelli E."/>
            <person name="Telatin A."/>
            <person name="Vitulo N."/>
            <person name="Forcato C."/>
            <person name="D'Angelo M."/>
            <person name="Schiavon R."/>
            <person name="Vezzi A."/>
            <person name="Giacometti G.M."/>
            <person name="Morosinotto T."/>
            <person name="Valle G."/>
        </authorList>
    </citation>
    <scope>NUCLEOTIDE SEQUENCE [LARGE SCALE GENOMIC DNA]</scope>
    <source>
        <strain evidence="3 4">B-31</strain>
    </source>
</reference>
<dbReference type="InterPro" id="IPR040079">
    <property type="entry name" value="Glutathione_S-Trfase"/>
</dbReference>
<dbReference type="Proteomes" id="UP000019335">
    <property type="component" value="Chromosome 8"/>
</dbReference>
<feature type="domain" description="GST N-terminal" evidence="2">
    <location>
        <begin position="248"/>
        <end position="319"/>
    </location>
</feature>
<dbReference type="PANTHER" id="PTHR45288">
    <property type="entry name" value="THIOREDOXIN FAMILY PROTEIN"/>
    <property type="match status" value="1"/>
</dbReference>
<dbReference type="EMBL" id="AZIL01000619">
    <property type="protein sequence ID" value="EWM26530.1"/>
    <property type="molecule type" value="Genomic_DNA"/>
</dbReference>